<dbReference type="GeneID" id="19154749"/>
<accession>W6XXU7</accession>
<evidence type="ECO:0000256" key="1">
    <source>
        <dbReference type="SAM" id="SignalP"/>
    </source>
</evidence>
<feature type="signal peptide" evidence="1">
    <location>
        <begin position="1"/>
        <end position="20"/>
    </location>
</feature>
<evidence type="ECO:0008006" key="4">
    <source>
        <dbReference type="Google" id="ProtNLM"/>
    </source>
</evidence>
<sequence>MHFNILTAVAFLSLAGTSMADCTMYANLYCENQGGAHPMATPYRCLATPSDPSNAKGPSNNWCRFVRGFNDTKWYCVSFMLCFFKGGLGLMEI</sequence>
<evidence type="ECO:0000313" key="2">
    <source>
        <dbReference type="EMBL" id="EUC32267.1"/>
    </source>
</evidence>
<dbReference type="Proteomes" id="UP000053841">
    <property type="component" value="Unassembled WGS sequence"/>
</dbReference>
<dbReference type="OrthoDB" id="10316765at2759"/>
<evidence type="ECO:0000313" key="3">
    <source>
        <dbReference type="Proteomes" id="UP000053841"/>
    </source>
</evidence>
<keyword evidence="3" id="KW-1185">Reference proteome</keyword>
<name>W6XXU7_COCC2</name>
<dbReference type="EMBL" id="KI964638">
    <property type="protein sequence ID" value="EUC32267.1"/>
    <property type="molecule type" value="Genomic_DNA"/>
</dbReference>
<dbReference type="HOGENOM" id="CLU_2527283_0_0_1"/>
<protein>
    <recommendedName>
        <fullName evidence="4">Secreted protein</fullName>
    </recommendedName>
</protein>
<dbReference type="RefSeq" id="XP_007713459.1">
    <property type="nucleotide sequence ID" value="XM_007715269.1"/>
</dbReference>
<dbReference type="KEGG" id="bze:COCCADRAFT_99166"/>
<reference evidence="2 3" key="1">
    <citation type="journal article" date="2013" name="PLoS Genet.">
        <title>Comparative genome structure, secondary metabolite, and effector coding capacity across Cochliobolus pathogens.</title>
        <authorList>
            <person name="Condon B.J."/>
            <person name="Leng Y."/>
            <person name="Wu D."/>
            <person name="Bushley K.E."/>
            <person name="Ohm R.A."/>
            <person name="Otillar R."/>
            <person name="Martin J."/>
            <person name="Schackwitz W."/>
            <person name="Grimwood J."/>
            <person name="MohdZainudin N."/>
            <person name="Xue C."/>
            <person name="Wang R."/>
            <person name="Manning V.A."/>
            <person name="Dhillon B."/>
            <person name="Tu Z.J."/>
            <person name="Steffenson B.J."/>
            <person name="Salamov A."/>
            <person name="Sun H."/>
            <person name="Lowry S."/>
            <person name="LaButti K."/>
            <person name="Han J."/>
            <person name="Copeland A."/>
            <person name="Lindquist E."/>
            <person name="Barry K."/>
            <person name="Schmutz J."/>
            <person name="Baker S.E."/>
            <person name="Ciuffetti L.M."/>
            <person name="Grigoriev I.V."/>
            <person name="Zhong S."/>
            <person name="Turgeon B.G."/>
        </authorList>
    </citation>
    <scope>NUCLEOTIDE SEQUENCE [LARGE SCALE GENOMIC DNA]</scope>
    <source>
        <strain evidence="2 3">26-R-13</strain>
    </source>
</reference>
<keyword evidence="1" id="KW-0732">Signal</keyword>
<gene>
    <name evidence="2" type="ORF">COCCADRAFT_99166</name>
</gene>
<proteinExistence type="predicted"/>
<dbReference type="AlphaFoldDB" id="W6XXU7"/>
<organism evidence="2 3">
    <name type="scientific">Cochliobolus carbonum (strain 26-R-13)</name>
    <name type="common">Maize leaf spot fungus</name>
    <name type="synonym">Bipolaris zeicola</name>
    <dbReference type="NCBI Taxonomy" id="930089"/>
    <lineage>
        <taxon>Eukaryota</taxon>
        <taxon>Fungi</taxon>
        <taxon>Dikarya</taxon>
        <taxon>Ascomycota</taxon>
        <taxon>Pezizomycotina</taxon>
        <taxon>Dothideomycetes</taxon>
        <taxon>Pleosporomycetidae</taxon>
        <taxon>Pleosporales</taxon>
        <taxon>Pleosporineae</taxon>
        <taxon>Pleosporaceae</taxon>
        <taxon>Bipolaris</taxon>
    </lineage>
</organism>
<feature type="chain" id="PRO_5004885864" description="Secreted protein" evidence="1">
    <location>
        <begin position="21"/>
        <end position="93"/>
    </location>
</feature>